<evidence type="ECO:0000313" key="2">
    <source>
        <dbReference type="Proteomes" id="UP000445696"/>
    </source>
</evidence>
<name>A0A845MCS5_9PROT</name>
<accession>A0A845MCS5</accession>
<comment type="caution">
    <text evidence="1">The sequence shown here is derived from an EMBL/GenBank/DDBJ whole genome shotgun (WGS) entry which is preliminary data.</text>
</comment>
<gene>
    <name evidence="1" type="ORF">GQF03_03930</name>
</gene>
<protein>
    <submittedName>
        <fullName evidence="1">Uncharacterized protein</fullName>
    </submittedName>
</protein>
<dbReference type="AlphaFoldDB" id="A0A845MCS5"/>
<evidence type="ECO:0000313" key="1">
    <source>
        <dbReference type="EMBL" id="MZR21471.1"/>
    </source>
</evidence>
<dbReference type="RefSeq" id="WP_161337864.1">
    <property type="nucleotide sequence ID" value="NZ_JBHSDG010000002.1"/>
</dbReference>
<dbReference type="EMBL" id="WTVA01000001">
    <property type="protein sequence ID" value="MZR21471.1"/>
    <property type="molecule type" value="Genomic_DNA"/>
</dbReference>
<reference evidence="1 2" key="1">
    <citation type="journal article" date="2014" name="Int. J. Syst. Evol. Microbiol.">
        <title>Sneathiella chungangensis sp. nov., isolated from a marine sand, and emended description of the genus Sneathiella.</title>
        <authorList>
            <person name="Siamphan C."/>
            <person name="Kim H."/>
            <person name="Lee J.S."/>
            <person name="Kim W."/>
        </authorList>
    </citation>
    <scope>NUCLEOTIDE SEQUENCE [LARGE SCALE GENOMIC DNA]</scope>
    <source>
        <strain evidence="1 2">KCTC 32476</strain>
    </source>
</reference>
<organism evidence="1 2">
    <name type="scientific">Sneathiella chungangensis</name>
    <dbReference type="NCBI Taxonomy" id="1418234"/>
    <lineage>
        <taxon>Bacteria</taxon>
        <taxon>Pseudomonadati</taxon>
        <taxon>Pseudomonadota</taxon>
        <taxon>Alphaproteobacteria</taxon>
        <taxon>Sneathiellales</taxon>
        <taxon>Sneathiellaceae</taxon>
        <taxon>Sneathiella</taxon>
    </lineage>
</organism>
<proteinExistence type="predicted"/>
<dbReference type="OrthoDB" id="1846031at2"/>
<dbReference type="Proteomes" id="UP000445696">
    <property type="component" value="Unassembled WGS sequence"/>
</dbReference>
<keyword evidence="2" id="KW-1185">Reference proteome</keyword>
<sequence length="110" mass="12446">MTYPIRNADDIDIDALGIPLDADGAFSIQVKDYVHRLTGEELVQEMRDQLDVRSSVRGALLRKANKDILAGLKKGRLRLSEEAREAFDLNMLIWFADKALKGEHQSYLTT</sequence>